<dbReference type="EC" id="2.7.7.77" evidence="8"/>
<dbReference type="GO" id="GO:0005525">
    <property type="term" value="F:GTP binding"/>
    <property type="evidence" value="ECO:0007669"/>
    <property type="project" value="UniProtKB-UniRule"/>
</dbReference>
<dbReference type="SUPFAM" id="SSF53448">
    <property type="entry name" value="Nucleotide-diphospho-sugar transferases"/>
    <property type="match status" value="1"/>
</dbReference>
<comment type="cofactor">
    <cofactor evidence="8">
        <name>Mg(2+)</name>
        <dbReference type="ChEBI" id="CHEBI:18420"/>
    </cofactor>
</comment>
<proteinExistence type="inferred from homology"/>
<protein>
    <recommendedName>
        <fullName evidence="8">Probable molybdenum cofactor guanylyltransferase</fullName>
        <shortName evidence="8">MoCo guanylyltransferase</shortName>
        <ecNumber evidence="8">2.7.7.77</ecNumber>
    </recommendedName>
    <alternativeName>
        <fullName evidence="8">GTP:molybdopterin guanylyltransferase</fullName>
    </alternativeName>
    <alternativeName>
        <fullName evidence="8">Mo-MPT guanylyltransferase</fullName>
    </alternativeName>
    <alternativeName>
        <fullName evidence="8">Molybdopterin guanylyltransferase</fullName>
    </alternativeName>
    <alternativeName>
        <fullName evidence="8">Molybdopterin-guanine dinucleotide synthase</fullName>
        <shortName evidence="8">MGD synthase</shortName>
    </alternativeName>
</protein>
<keyword evidence="1 8" id="KW-0963">Cytoplasm</keyword>
<keyword evidence="4 8" id="KW-0547">Nucleotide-binding</keyword>
<reference evidence="10 11" key="1">
    <citation type="submission" date="2019-12" db="EMBL/GenBank/DDBJ databases">
        <authorList>
            <person name="Li J."/>
        </authorList>
    </citation>
    <scope>NUCLEOTIDE SEQUENCE [LARGE SCALE GENOMIC DNA]</scope>
    <source>
        <strain evidence="10 11">HL2-2</strain>
    </source>
</reference>
<name>A0A6L6U9Y2_9FLAO</name>
<keyword evidence="5 8" id="KW-0460">Magnesium</keyword>
<keyword evidence="11" id="KW-1185">Reference proteome</keyword>
<keyword evidence="6 8" id="KW-0342">GTP-binding</keyword>
<sequence>MSNKTNISVYILCGGLSSRMQEEKGLVLYKNKPFVAHIIDAVIPISESIVLVTKNDAYKQFGYPLVADIYENKGPVGGIYSALNHSENEFNLILSCDIPNIKTAVLNTYLLQNFQSHSISYLKDDESDYPLIGMYSKKLTSLFKAAILENKLKLLDLIKTTDYNTIQIKPEAKSAVKNINTKEELTALSQLK</sequence>
<evidence type="ECO:0000256" key="2">
    <source>
        <dbReference type="ARBA" id="ARBA00022679"/>
    </source>
</evidence>
<evidence type="ECO:0000256" key="7">
    <source>
        <dbReference type="ARBA" id="ARBA00023150"/>
    </source>
</evidence>
<comment type="domain">
    <text evidence="8">The N-terminal domain determines nucleotide recognition and specific binding, while the C-terminal domain determines the specific binding to the target protein.</text>
</comment>
<dbReference type="GO" id="GO:0046872">
    <property type="term" value="F:metal ion binding"/>
    <property type="evidence" value="ECO:0007669"/>
    <property type="project" value="UniProtKB-KW"/>
</dbReference>
<dbReference type="Pfam" id="PF12804">
    <property type="entry name" value="NTP_transf_3"/>
    <property type="match status" value="1"/>
</dbReference>
<dbReference type="CDD" id="cd02503">
    <property type="entry name" value="MobA"/>
    <property type="match status" value="1"/>
</dbReference>
<evidence type="ECO:0000256" key="8">
    <source>
        <dbReference type="HAMAP-Rule" id="MF_00316"/>
    </source>
</evidence>
<dbReference type="EMBL" id="WOWS01000004">
    <property type="protein sequence ID" value="MUU79140.1"/>
    <property type="molecule type" value="Genomic_DNA"/>
</dbReference>
<feature type="domain" description="MobA-like NTP transferase" evidence="9">
    <location>
        <begin position="10"/>
        <end position="152"/>
    </location>
</feature>
<feature type="binding site" evidence="8">
    <location>
        <position position="24"/>
    </location>
    <ligand>
        <name>GTP</name>
        <dbReference type="ChEBI" id="CHEBI:37565"/>
    </ligand>
</feature>
<dbReference type="PANTHER" id="PTHR19136:SF81">
    <property type="entry name" value="MOLYBDENUM COFACTOR GUANYLYLTRANSFERASE"/>
    <property type="match status" value="1"/>
</dbReference>
<comment type="catalytic activity">
    <reaction evidence="8">
        <text>Mo-molybdopterin + GTP + H(+) = Mo-molybdopterin guanine dinucleotide + diphosphate</text>
        <dbReference type="Rhea" id="RHEA:34243"/>
        <dbReference type="ChEBI" id="CHEBI:15378"/>
        <dbReference type="ChEBI" id="CHEBI:33019"/>
        <dbReference type="ChEBI" id="CHEBI:37565"/>
        <dbReference type="ChEBI" id="CHEBI:71302"/>
        <dbReference type="ChEBI" id="CHEBI:71310"/>
        <dbReference type="EC" id="2.7.7.77"/>
    </reaction>
</comment>
<dbReference type="InterPro" id="IPR025877">
    <property type="entry name" value="MobA-like_NTP_Trfase"/>
</dbReference>
<keyword evidence="3 8" id="KW-0479">Metal-binding</keyword>
<evidence type="ECO:0000256" key="6">
    <source>
        <dbReference type="ARBA" id="ARBA00023134"/>
    </source>
</evidence>
<dbReference type="PANTHER" id="PTHR19136">
    <property type="entry name" value="MOLYBDENUM COFACTOR GUANYLYLTRANSFERASE"/>
    <property type="match status" value="1"/>
</dbReference>
<accession>A0A6L6U9Y2</accession>
<comment type="function">
    <text evidence="8">Transfers a GMP moiety from GTP to Mo-molybdopterin (Mo-MPT) cofactor (Moco or molybdenum cofactor) to form Mo-molybdopterin guanine dinucleotide (Mo-MGD) cofactor.</text>
</comment>
<comment type="caution">
    <text evidence="8">Lacks conserved residue(s) required for the propagation of feature annotation.</text>
</comment>
<evidence type="ECO:0000256" key="4">
    <source>
        <dbReference type="ARBA" id="ARBA00022741"/>
    </source>
</evidence>
<gene>
    <name evidence="8" type="primary">mobA</name>
    <name evidence="10" type="ORF">GN138_11845</name>
</gene>
<dbReference type="AlphaFoldDB" id="A0A6L6U9Y2"/>
<evidence type="ECO:0000313" key="11">
    <source>
        <dbReference type="Proteomes" id="UP000478208"/>
    </source>
</evidence>
<feature type="binding site" evidence="8">
    <location>
        <position position="97"/>
    </location>
    <ligand>
        <name>Mg(2+)</name>
        <dbReference type="ChEBI" id="CHEBI:18420"/>
    </ligand>
</feature>
<dbReference type="GO" id="GO:0061603">
    <property type="term" value="F:molybdenum cofactor guanylyltransferase activity"/>
    <property type="evidence" value="ECO:0007669"/>
    <property type="project" value="UniProtKB-EC"/>
</dbReference>
<dbReference type="RefSeq" id="WP_157364211.1">
    <property type="nucleotide sequence ID" value="NZ_WOWS01000004.1"/>
</dbReference>
<feature type="binding site" evidence="8">
    <location>
        <position position="97"/>
    </location>
    <ligand>
        <name>GTP</name>
        <dbReference type="ChEBI" id="CHEBI:37565"/>
    </ligand>
</feature>
<keyword evidence="7 8" id="KW-0501">Molybdenum cofactor biosynthesis</keyword>
<comment type="similarity">
    <text evidence="8">Belongs to the MobA family.</text>
</comment>
<dbReference type="HAMAP" id="MF_00316">
    <property type="entry name" value="MobA"/>
    <property type="match status" value="1"/>
</dbReference>
<dbReference type="Gene3D" id="3.90.550.10">
    <property type="entry name" value="Spore Coat Polysaccharide Biosynthesis Protein SpsA, Chain A"/>
    <property type="match status" value="1"/>
</dbReference>
<dbReference type="InterPro" id="IPR029044">
    <property type="entry name" value="Nucleotide-diphossugar_trans"/>
</dbReference>
<dbReference type="GO" id="GO:0006777">
    <property type="term" value="P:Mo-molybdopterin cofactor biosynthetic process"/>
    <property type="evidence" value="ECO:0007669"/>
    <property type="project" value="UniProtKB-KW"/>
</dbReference>
<evidence type="ECO:0000259" key="9">
    <source>
        <dbReference type="Pfam" id="PF12804"/>
    </source>
</evidence>
<evidence type="ECO:0000256" key="5">
    <source>
        <dbReference type="ARBA" id="ARBA00022842"/>
    </source>
</evidence>
<feature type="binding site" evidence="8">
    <location>
        <position position="68"/>
    </location>
    <ligand>
        <name>GTP</name>
        <dbReference type="ChEBI" id="CHEBI:37565"/>
    </ligand>
</feature>
<feature type="binding site" evidence="8">
    <location>
        <begin position="12"/>
        <end position="14"/>
    </location>
    <ligand>
        <name>GTP</name>
        <dbReference type="ChEBI" id="CHEBI:37565"/>
    </ligand>
</feature>
<organism evidence="10 11">
    <name type="scientific">Winogradskyella endarachnes</name>
    <dbReference type="NCBI Taxonomy" id="2681965"/>
    <lineage>
        <taxon>Bacteria</taxon>
        <taxon>Pseudomonadati</taxon>
        <taxon>Bacteroidota</taxon>
        <taxon>Flavobacteriia</taxon>
        <taxon>Flavobacteriales</taxon>
        <taxon>Flavobacteriaceae</taxon>
        <taxon>Winogradskyella</taxon>
    </lineage>
</organism>
<dbReference type="GO" id="GO:0005737">
    <property type="term" value="C:cytoplasm"/>
    <property type="evidence" value="ECO:0007669"/>
    <property type="project" value="UniProtKB-SubCell"/>
</dbReference>
<dbReference type="Proteomes" id="UP000478208">
    <property type="component" value="Unassembled WGS sequence"/>
</dbReference>
<comment type="caution">
    <text evidence="10">The sequence shown here is derived from an EMBL/GenBank/DDBJ whole genome shotgun (WGS) entry which is preliminary data.</text>
</comment>
<evidence type="ECO:0000256" key="3">
    <source>
        <dbReference type="ARBA" id="ARBA00022723"/>
    </source>
</evidence>
<keyword evidence="2 8" id="KW-0808">Transferase</keyword>
<comment type="subcellular location">
    <subcellularLocation>
        <location evidence="8">Cytoplasm</location>
    </subcellularLocation>
</comment>
<dbReference type="InterPro" id="IPR013482">
    <property type="entry name" value="Molybde_CF_guanTrfase"/>
</dbReference>
<evidence type="ECO:0000256" key="1">
    <source>
        <dbReference type="ARBA" id="ARBA00022490"/>
    </source>
</evidence>
<evidence type="ECO:0000313" key="10">
    <source>
        <dbReference type="EMBL" id="MUU79140.1"/>
    </source>
</evidence>